<keyword evidence="10" id="KW-0229">DNA integration</keyword>
<gene>
    <name evidence="18" type="ORF">AVDCRST_MAG94-4350</name>
</gene>
<dbReference type="InterPro" id="IPR036397">
    <property type="entry name" value="RNaseH_sf"/>
</dbReference>
<organism evidence="18">
    <name type="scientific">uncultured Leptolyngbya sp</name>
    <dbReference type="NCBI Taxonomy" id="332963"/>
    <lineage>
        <taxon>Bacteria</taxon>
        <taxon>Bacillati</taxon>
        <taxon>Cyanobacteriota</taxon>
        <taxon>Cyanophyceae</taxon>
        <taxon>Leptolyngbyales</taxon>
        <taxon>Leptolyngbyaceae</taxon>
        <taxon>Leptolyngbya group</taxon>
        <taxon>Leptolyngbya</taxon>
        <taxon>environmental samples</taxon>
    </lineage>
</organism>
<evidence type="ECO:0000256" key="11">
    <source>
        <dbReference type="ARBA" id="ARBA00022918"/>
    </source>
</evidence>
<evidence type="ECO:0000256" key="6">
    <source>
        <dbReference type="ARBA" id="ARBA00022750"/>
    </source>
</evidence>
<evidence type="ECO:0000256" key="3">
    <source>
        <dbReference type="ARBA" id="ARBA00022695"/>
    </source>
</evidence>
<reference evidence="18" key="1">
    <citation type="submission" date="2020-02" db="EMBL/GenBank/DDBJ databases">
        <authorList>
            <person name="Meier V. D."/>
        </authorList>
    </citation>
    <scope>NUCLEOTIDE SEQUENCE</scope>
    <source>
        <strain evidence="18">AVDCRST_MAG94</strain>
    </source>
</reference>
<dbReference type="Pfam" id="PF24626">
    <property type="entry name" value="SH3_Tf2-1"/>
    <property type="match status" value="1"/>
</dbReference>
<evidence type="ECO:0000256" key="13">
    <source>
        <dbReference type="ARBA" id="ARBA00023125"/>
    </source>
</evidence>
<dbReference type="Pfam" id="PF17917">
    <property type="entry name" value="RT_RNaseH"/>
    <property type="match status" value="1"/>
</dbReference>
<dbReference type="SUPFAM" id="SSF53098">
    <property type="entry name" value="Ribonuclease H-like"/>
    <property type="match status" value="1"/>
</dbReference>
<feature type="compositionally biased region" description="Basic residues" evidence="15">
    <location>
        <begin position="733"/>
        <end position="742"/>
    </location>
</feature>
<accession>A0A6J4N144</accession>
<dbReference type="SUPFAM" id="SSF54160">
    <property type="entry name" value="Chromo domain-like"/>
    <property type="match status" value="1"/>
</dbReference>
<keyword evidence="12" id="KW-0239">DNA-directed DNA polymerase</keyword>
<keyword evidence="9" id="KW-0460">Magnesium</keyword>
<keyword evidence="14" id="KW-0233">DNA recombination</keyword>
<evidence type="ECO:0000256" key="10">
    <source>
        <dbReference type="ARBA" id="ARBA00022908"/>
    </source>
</evidence>
<dbReference type="PROSITE" id="PS50994">
    <property type="entry name" value="INTEGRASE"/>
    <property type="match status" value="1"/>
</dbReference>
<evidence type="ECO:0000313" key="18">
    <source>
        <dbReference type="EMBL" id="CAA9373459.1"/>
    </source>
</evidence>
<dbReference type="InterPro" id="IPR001584">
    <property type="entry name" value="Integrase_cat-core"/>
</dbReference>
<dbReference type="GO" id="GO:0004190">
    <property type="term" value="F:aspartic-type endopeptidase activity"/>
    <property type="evidence" value="ECO:0007669"/>
    <property type="project" value="UniProtKB-KW"/>
</dbReference>
<dbReference type="GO" id="GO:0015074">
    <property type="term" value="P:DNA integration"/>
    <property type="evidence" value="ECO:0007669"/>
    <property type="project" value="UniProtKB-KW"/>
</dbReference>
<dbReference type="GO" id="GO:0003677">
    <property type="term" value="F:DNA binding"/>
    <property type="evidence" value="ECO:0007669"/>
    <property type="project" value="UniProtKB-KW"/>
</dbReference>
<feature type="compositionally biased region" description="Polar residues" evidence="15">
    <location>
        <begin position="743"/>
        <end position="760"/>
    </location>
</feature>
<dbReference type="FunFam" id="1.10.340.70:FF:000001">
    <property type="entry name" value="Retrovirus-related Pol polyprotein from transposon gypsy-like Protein"/>
    <property type="match status" value="1"/>
</dbReference>
<dbReference type="EMBL" id="CADCTY010001501">
    <property type="protein sequence ID" value="CAA9373459.1"/>
    <property type="molecule type" value="Genomic_DNA"/>
</dbReference>
<dbReference type="PANTHER" id="PTHR37984:SF5">
    <property type="entry name" value="PROTEIN NYNRIN-LIKE"/>
    <property type="match status" value="1"/>
</dbReference>
<dbReference type="Pfam" id="PF00665">
    <property type="entry name" value="rve"/>
    <property type="match status" value="1"/>
</dbReference>
<keyword evidence="6" id="KW-0064">Aspartyl protease</keyword>
<sequence length="760" mass="86835">MTKEAREAFHVLRATFTTAPLLAHYDQTKPLRVETDASGVGIAGIISQQAKEELKQSHWHPIAFYSRKLSPAESHYGAGDLELLAIVAAFAQWRHYCGGAQHQIEVASDHHNLQTLMTTKPLSGRLIRWYQKLQEYDLRIVHRPGRLNPADAPSRRPDYIKGANQVLEVPKWFEEAMVRPVVSPVSSPRDSGALAHCVAGTDVREHLVPQRKRHVVGLAEPAYEDPSPAFMEDLAELQRLDPWTQGQLKDMALRIGEVENQAAGPSVAKMPWHRDADGLLRHTGRLFVPMGATRTSILRAHHDDPLAGHFGARRTIDLITRKYYWPKMVEEVKEYVKSCTMCSRIKPARHKPYGLLQPLPAPRGPWTDITMDFVTGLPPSKRRREAFDAILVVVDRYTKMAHYIPTRKTIDAPELADVFLEEILRLHGVPQSIVSDRGTVFTAQFWSALCFHTKIRRKLSTAFHPQTDGQTERQNQTLEQYLRSYVNYYQDDWVSWLPMAEFSYNNSLHASIGCSPFFAQNGYNAKMDFDFSDAVKMIPGARQRAEDMAKARVILEQRLRQARKTQARYYDRKRIERIYSPGDKVWLAARNIRTTRPCEKLDFKYHGPFEVIEPVGKQAYRLHLTGTLARVHPVFHVSLLEPCQRRQGADWPEPKPLQIEGEDEYELDVILDSKLIHKRLAYLVRWKGYSAAHDEWVPAQNMEHAQEAIEQFHRDNPDKPKPLHASPLASSPRGHRRPRGSKNKNSPSAQAGTQKTTKTP</sequence>
<dbReference type="CDD" id="cd09274">
    <property type="entry name" value="RNase_HI_RT_Ty3"/>
    <property type="match status" value="1"/>
</dbReference>
<evidence type="ECO:0000259" key="17">
    <source>
        <dbReference type="PROSITE" id="PS50994"/>
    </source>
</evidence>
<dbReference type="GO" id="GO:0006310">
    <property type="term" value="P:DNA recombination"/>
    <property type="evidence" value="ECO:0007669"/>
    <property type="project" value="UniProtKB-KW"/>
</dbReference>
<evidence type="ECO:0000256" key="4">
    <source>
        <dbReference type="ARBA" id="ARBA00022722"/>
    </source>
</evidence>
<evidence type="ECO:0000256" key="14">
    <source>
        <dbReference type="ARBA" id="ARBA00023172"/>
    </source>
</evidence>
<dbReference type="GO" id="GO:0003887">
    <property type="term" value="F:DNA-directed DNA polymerase activity"/>
    <property type="evidence" value="ECO:0007669"/>
    <property type="project" value="UniProtKB-KW"/>
</dbReference>
<protein>
    <recommendedName>
        <fullName evidence="19">Integrase catalytic domain-containing protein</fullName>
    </recommendedName>
</protein>
<dbReference type="InterPro" id="IPR043502">
    <property type="entry name" value="DNA/RNA_pol_sf"/>
</dbReference>
<dbReference type="InterPro" id="IPR050951">
    <property type="entry name" value="Retrovirus_Pol_polyprotein"/>
</dbReference>
<evidence type="ECO:0008006" key="19">
    <source>
        <dbReference type="Google" id="ProtNLM"/>
    </source>
</evidence>
<feature type="domain" description="Integrase catalytic" evidence="17">
    <location>
        <begin position="361"/>
        <end position="524"/>
    </location>
</feature>
<dbReference type="InterPro" id="IPR041373">
    <property type="entry name" value="RT_RNaseH"/>
</dbReference>
<evidence type="ECO:0000256" key="8">
    <source>
        <dbReference type="ARBA" id="ARBA00022801"/>
    </source>
</evidence>
<feature type="region of interest" description="Disordered" evidence="15">
    <location>
        <begin position="714"/>
        <end position="760"/>
    </location>
</feature>
<name>A0A6J4N144_9CYAN</name>
<evidence type="ECO:0000256" key="9">
    <source>
        <dbReference type="ARBA" id="ARBA00022842"/>
    </source>
</evidence>
<dbReference type="GO" id="GO:0004519">
    <property type="term" value="F:endonuclease activity"/>
    <property type="evidence" value="ECO:0007669"/>
    <property type="project" value="UniProtKB-KW"/>
</dbReference>
<keyword evidence="2" id="KW-0808">Transferase</keyword>
<keyword evidence="5" id="KW-0479">Metal-binding</keyword>
<dbReference type="Gene3D" id="3.30.420.10">
    <property type="entry name" value="Ribonuclease H-like superfamily/Ribonuclease H"/>
    <property type="match status" value="1"/>
</dbReference>
<dbReference type="CDD" id="cd00024">
    <property type="entry name" value="CD_CSD"/>
    <property type="match status" value="1"/>
</dbReference>
<evidence type="ECO:0000256" key="7">
    <source>
        <dbReference type="ARBA" id="ARBA00022759"/>
    </source>
</evidence>
<evidence type="ECO:0000256" key="5">
    <source>
        <dbReference type="ARBA" id="ARBA00022723"/>
    </source>
</evidence>
<dbReference type="Gene3D" id="1.10.340.70">
    <property type="match status" value="1"/>
</dbReference>
<dbReference type="InterPro" id="IPR041588">
    <property type="entry name" value="Integrase_H2C2"/>
</dbReference>
<dbReference type="InterPro" id="IPR023780">
    <property type="entry name" value="Chromo_domain"/>
</dbReference>
<evidence type="ECO:0000256" key="12">
    <source>
        <dbReference type="ARBA" id="ARBA00022932"/>
    </source>
</evidence>
<dbReference type="InterPro" id="IPR056924">
    <property type="entry name" value="SH3_Tf2-1"/>
</dbReference>
<dbReference type="Pfam" id="PF17921">
    <property type="entry name" value="Integrase_H2C2"/>
    <property type="match status" value="1"/>
</dbReference>
<evidence type="ECO:0000256" key="1">
    <source>
        <dbReference type="ARBA" id="ARBA00022670"/>
    </source>
</evidence>
<dbReference type="PANTHER" id="PTHR37984">
    <property type="entry name" value="PROTEIN CBG26694"/>
    <property type="match status" value="1"/>
</dbReference>
<feature type="domain" description="Chromo" evidence="16">
    <location>
        <begin position="665"/>
        <end position="724"/>
    </location>
</feature>
<dbReference type="SUPFAM" id="SSF56672">
    <property type="entry name" value="DNA/RNA polymerases"/>
    <property type="match status" value="1"/>
</dbReference>
<proteinExistence type="predicted"/>
<dbReference type="AlphaFoldDB" id="A0A6J4N144"/>
<keyword evidence="1" id="KW-0645">Protease</keyword>
<evidence type="ECO:0000259" key="16">
    <source>
        <dbReference type="PROSITE" id="PS50013"/>
    </source>
</evidence>
<dbReference type="FunFam" id="3.30.420.10:FF:000032">
    <property type="entry name" value="Retrovirus-related Pol polyprotein from transposon 297-like Protein"/>
    <property type="match status" value="1"/>
</dbReference>
<dbReference type="SMART" id="SM00298">
    <property type="entry name" value="CHROMO"/>
    <property type="match status" value="1"/>
</dbReference>
<keyword evidence="3" id="KW-0548">Nucleotidyltransferase</keyword>
<dbReference type="GO" id="GO:0003964">
    <property type="term" value="F:RNA-directed DNA polymerase activity"/>
    <property type="evidence" value="ECO:0007669"/>
    <property type="project" value="UniProtKB-KW"/>
</dbReference>
<keyword evidence="7" id="KW-0255">Endonuclease</keyword>
<dbReference type="InterPro" id="IPR016197">
    <property type="entry name" value="Chromo-like_dom_sf"/>
</dbReference>
<keyword evidence="13" id="KW-0238">DNA-binding</keyword>
<dbReference type="GO" id="GO:0046872">
    <property type="term" value="F:metal ion binding"/>
    <property type="evidence" value="ECO:0007669"/>
    <property type="project" value="UniProtKB-KW"/>
</dbReference>
<evidence type="ECO:0000256" key="2">
    <source>
        <dbReference type="ARBA" id="ARBA00022679"/>
    </source>
</evidence>
<dbReference type="Gene3D" id="2.40.50.40">
    <property type="match status" value="1"/>
</dbReference>
<dbReference type="InterPro" id="IPR012337">
    <property type="entry name" value="RNaseH-like_sf"/>
</dbReference>
<keyword evidence="11" id="KW-0695">RNA-directed DNA polymerase</keyword>
<dbReference type="GO" id="GO:0006508">
    <property type="term" value="P:proteolysis"/>
    <property type="evidence" value="ECO:0007669"/>
    <property type="project" value="UniProtKB-KW"/>
</dbReference>
<evidence type="ECO:0000256" key="15">
    <source>
        <dbReference type="SAM" id="MobiDB-lite"/>
    </source>
</evidence>
<keyword evidence="4" id="KW-0540">Nuclease</keyword>
<keyword evidence="8" id="KW-0378">Hydrolase</keyword>
<dbReference type="Pfam" id="PF00385">
    <property type="entry name" value="Chromo"/>
    <property type="match status" value="1"/>
</dbReference>
<dbReference type="PROSITE" id="PS50013">
    <property type="entry name" value="CHROMO_2"/>
    <property type="match status" value="1"/>
</dbReference>
<dbReference type="InterPro" id="IPR000953">
    <property type="entry name" value="Chromo/chromo_shadow_dom"/>
</dbReference>